<keyword evidence="8" id="KW-0964">Secreted</keyword>
<keyword evidence="15" id="KW-0624">Polysaccharide degradation</keyword>
<name>A0ABQ0CN17_9HYPO</name>
<keyword evidence="21" id="KW-0812">Transmembrane</keyword>
<feature type="compositionally biased region" description="Polar residues" evidence="20">
    <location>
        <begin position="116"/>
        <end position="128"/>
    </location>
</feature>
<evidence type="ECO:0000256" key="15">
    <source>
        <dbReference type="ARBA" id="ARBA00023326"/>
    </source>
</evidence>
<evidence type="ECO:0000256" key="10">
    <source>
        <dbReference type="ARBA" id="ARBA00022801"/>
    </source>
</evidence>
<keyword evidence="13" id="KW-0119">Carbohydrate metabolism</keyword>
<feature type="region of interest" description="Disordered" evidence="20">
    <location>
        <begin position="318"/>
        <end position="345"/>
    </location>
</feature>
<keyword evidence="9" id="KW-0732">Signal</keyword>
<evidence type="ECO:0000256" key="3">
    <source>
        <dbReference type="ARBA" id="ARBA00004401"/>
    </source>
</evidence>
<keyword evidence="23" id="KW-1185">Reference proteome</keyword>
<feature type="region of interest" description="Disordered" evidence="20">
    <location>
        <begin position="269"/>
        <end position="306"/>
    </location>
</feature>
<evidence type="ECO:0000256" key="11">
    <source>
        <dbReference type="ARBA" id="ARBA00023136"/>
    </source>
</evidence>
<proteinExistence type="inferred from homology"/>
<evidence type="ECO:0000256" key="16">
    <source>
        <dbReference type="ARBA" id="ARBA00037649"/>
    </source>
</evidence>
<comment type="subcellular location">
    <subcellularLocation>
        <location evidence="3">Cell membrane</location>
        <topology evidence="3">Single-pass type II membrane protein</topology>
    </subcellularLocation>
    <subcellularLocation>
        <location evidence="2">Secreted</location>
        <location evidence="2">Cell wall</location>
    </subcellularLocation>
</comment>
<keyword evidence="21" id="KW-1133">Transmembrane helix</keyword>
<evidence type="ECO:0000256" key="20">
    <source>
        <dbReference type="SAM" id="MobiDB-lite"/>
    </source>
</evidence>
<protein>
    <recommendedName>
        <fullName evidence="5">glucan endo-1,3-beta-D-glucosidase</fullName>
        <ecNumber evidence="5">3.2.1.39</ecNumber>
    </recommendedName>
    <alternativeName>
        <fullName evidence="18">Endo-1,3-beta-glucanase btgC</fullName>
    </alternativeName>
    <alternativeName>
        <fullName evidence="17">Laminarinase btgC</fullName>
    </alternativeName>
</protein>
<keyword evidence="10" id="KW-0378">Hydrolase</keyword>
<feature type="compositionally biased region" description="Polar residues" evidence="20">
    <location>
        <begin position="210"/>
        <end position="231"/>
    </location>
</feature>
<dbReference type="SUPFAM" id="SSF51445">
    <property type="entry name" value="(Trans)glycosidases"/>
    <property type="match status" value="1"/>
</dbReference>
<feature type="region of interest" description="Disordered" evidence="20">
    <location>
        <begin position="1"/>
        <end position="254"/>
    </location>
</feature>
<comment type="function">
    <text evidence="16">Glucanases play a role in cell expansion during growth, in cell-cell fusion during mating, and in spore release during sporulation. This enzyme may be involved in beta-glucan degradation. Active on laminarin and lichenan.</text>
</comment>
<accession>A0ABQ0CN17</accession>
<comment type="similarity">
    <text evidence="4 19">Belongs to the glycosyl hydrolase 17 family.</text>
</comment>
<evidence type="ECO:0000256" key="2">
    <source>
        <dbReference type="ARBA" id="ARBA00004191"/>
    </source>
</evidence>
<comment type="catalytic activity">
    <reaction evidence="1">
        <text>Hydrolysis of (1-&gt;3)-beta-D-glucosidic linkages in (1-&gt;3)-beta-D-glucans.</text>
        <dbReference type="EC" id="3.2.1.39"/>
    </reaction>
</comment>
<evidence type="ECO:0000313" key="22">
    <source>
        <dbReference type="EMBL" id="GAB0134662.1"/>
    </source>
</evidence>
<evidence type="ECO:0000313" key="23">
    <source>
        <dbReference type="Proteomes" id="UP001562357"/>
    </source>
</evidence>
<dbReference type="Gene3D" id="3.20.20.80">
    <property type="entry name" value="Glycosidases"/>
    <property type="match status" value="1"/>
</dbReference>
<dbReference type="InterPro" id="IPR050732">
    <property type="entry name" value="Beta-glucan_modifiers"/>
</dbReference>
<dbReference type="InterPro" id="IPR000490">
    <property type="entry name" value="Glyco_hydro_17"/>
</dbReference>
<comment type="caution">
    <text evidence="22">The sequence shown here is derived from an EMBL/GenBank/DDBJ whole genome shotgun (WGS) entry which is preliminary data.</text>
</comment>
<evidence type="ECO:0000256" key="19">
    <source>
        <dbReference type="RuleBase" id="RU004335"/>
    </source>
</evidence>
<evidence type="ECO:0000256" key="9">
    <source>
        <dbReference type="ARBA" id="ARBA00022729"/>
    </source>
</evidence>
<dbReference type="PANTHER" id="PTHR16631:SF17">
    <property type="entry name" value="GLUCAN ENDO-1,3-BETA-GLUCOSIDASE BTGC"/>
    <property type="match status" value="1"/>
</dbReference>
<dbReference type="Proteomes" id="UP001562357">
    <property type="component" value="Unassembled WGS sequence"/>
</dbReference>
<evidence type="ECO:0000256" key="1">
    <source>
        <dbReference type="ARBA" id="ARBA00000382"/>
    </source>
</evidence>
<evidence type="ECO:0000256" key="6">
    <source>
        <dbReference type="ARBA" id="ARBA00022475"/>
    </source>
</evidence>
<keyword evidence="11 21" id="KW-0472">Membrane</keyword>
<evidence type="ECO:0000256" key="8">
    <source>
        <dbReference type="ARBA" id="ARBA00022525"/>
    </source>
</evidence>
<dbReference type="PANTHER" id="PTHR16631">
    <property type="entry name" value="GLUCAN 1,3-BETA-GLUCOSIDASE"/>
    <property type="match status" value="1"/>
</dbReference>
<evidence type="ECO:0000256" key="13">
    <source>
        <dbReference type="ARBA" id="ARBA00023277"/>
    </source>
</evidence>
<dbReference type="EC" id="3.2.1.39" evidence="5"/>
<keyword evidence="6" id="KW-1003">Cell membrane</keyword>
<evidence type="ECO:0000256" key="12">
    <source>
        <dbReference type="ARBA" id="ARBA00023180"/>
    </source>
</evidence>
<dbReference type="Pfam" id="PF00332">
    <property type="entry name" value="Glyco_hydro_17"/>
    <property type="match status" value="1"/>
</dbReference>
<evidence type="ECO:0000256" key="4">
    <source>
        <dbReference type="ARBA" id="ARBA00008773"/>
    </source>
</evidence>
<dbReference type="InterPro" id="IPR017853">
    <property type="entry name" value="GH"/>
</dbReference>
<keyword evidence="14" id="KW-0961">Cell wall biogenesis/degradation</keyword>
<feature type="compositionally biased region" description="Polar residues" evidence="20">
    <location>
        <begin position="178"/>
        <end position="192"/>
    </location>
</feature>
<sequence length="719" mass="77889">MQRHPRGYPYEREPLDDPPECNGMLMQRGAGNGYGHSYSNPVPPYYDNTSSNHPQDPYASGRMHQQQQQHQQQHQQQQYQPYQPYVEHDSSSSGSYGYDHGEAAPPPPPPHHNGFSAYNQSSGRSAHSQPYAEHVAQSNIAPGADNFSEHADGGMTGSAYNAADGGTGRLPPPPSRAQYPSTSTSGYQSSQPGGYAPETVYNRGPGQHQLPDQGSGSSLNPFGTPSATHSPARSLRSFGTDSFADDPYQGLSSSQRYHDASLGVVNPHEIADDGDDGLHYGRPSQRNSMLSLPQSDRTRPGIGPAAAGVAAAAGGVAGRSGYHRSGGSESAREKSGNRMPSKSGGRSKKRKWAVIILIFLIVAGAIVGGVVGSMIVGNKKSGGGGDGQSAADDAKKNGDLDINSSEIKALMNNKDLHKVFPGMDYTPLNTQYPDCLHNPPSQNNITRDVAVLSQLTNKIRLYGTDCNQTQMVVHAIEKLRLKESVKVWLGVWQDKNATTNARQLSQMWDILDQYGADPFEGVIVANEILFRKEMTVTQLGTVLDGVRSNFTSRGIKLPVASSDLGDDWTADLAAKSDYVMANIHPFFAGKSADVAASWTYSFWTGKDKQFWKADNAKNIISETGWPSAGGKNCGESPVCTSSTPGSVASIDGMNTFMKNWVCEALANGTNYFWFEAFDEPWKIRFNEKDKEWEDKWGLMDVNRQLKPGVKIPDCGGKTV</sequence>
<dbReference type="EMBL" id="BAAFGZ010000089">
    <property type="protein sequence ID" value="GAB0134662.1"/>
    <property type="molecule type" value="Genomic_DNA"/>
</dbReference>
<evidence type="ECO:0000256" key="7">
    <source>
        <dbReference type="ARBA" id="ARBA00022512"/>
    </source>
</evidence>
<evidence type="ECO:0000256" key="5">
    <source>
        <dbReference type="ARBA" id="ARBA00012780"/>
    </source>
</evidence>
<keyword evidence="7" id="KW-0134">Cell wall</keyword>
<evidence type="ECO:0000256" key="14">
    <source>
        <dbReference type="ARBA" id="ARBA00023316"/>
    </source>
</evidence>
<feature type="transmembrane region" description="Helical" evidence="21">
    <location>
        <begin position="352"/>
        <end position="376"/>
    </location>
</feature>
<evidence type="ECO:0000256" key="18">
    <source>
        <dbReference type="ARBA" id="ARBA00043078"/>
    </source>
</evidence>
<feature type="compositionally biased region" description="Low complexity" evidence="20">
    <location>
        <begin position="64"/>
        <end position="98"/>
    </location>
</feature>
<reference evidence="23" key="1">
    <citation type="submission" date="2024-06" db="EMBL/GenBank/DDBJ databases">
        <title>Draft Genome Sequences of Epichloe bromicola Strains Isolated from Elymus ciliaris.</title>
        <authorList>
            <consortium name="Epichloe bromicola genome sequencing consortium"/>
            <person name="Miura A."/>
            <person name="Imano S."/>
            <person name="Ashida A."/>
            <person name="Sato I."/>
            <person name="Chiba S."/>
            <person name="Tanaka A."/>
            <person name="Camagna M."/>
            <person name="Takemoto D."/>
        </authorList>
    </citation>
    <scope>NUCLEOTIDE SEQUENCE [LARGE SCALE GENOMIC DNA]</scope>
    <source>
        <strain evidence="23">DP</strain>
    </source>
</reference>
<gene>
    <name evidence="22" type="primary">g3024</name>
    <name evidence="22" type="ORF">EsDP_00003024</name>
</gene>
<evidence type="ECO:0000256" key="17">
    <source>
        <dbReference type="ARBA" id="ARBA00042373"/>
    </source>
</evidence>
<organism evidence="22 23">
    <name type="scientific">Epichloe bromicola</name>
    <dbReference type="NCBI Taxonomy" id="79588"/>
    <lineage>
        <taxon>Eukaryota</taxon>
        <taxon>Fungi</taxon>
        <taxon>Dikarya</taxon>
        <taxon>Ascomycota</taxon>
        <taxon>Pezizomycotina</taxon>
        <taxon>Sordariomycetes</taxon>
        <taxon>Hypocreomycetidae</taxon>
        <taxon>Hypocreales</taxon>
        <taxon>Clavicipitaceae</taxon>
        <taxon>Epichloe</taxon>
    </lineage>
</organism>
<keyword evidence="12" id="KW-0325">Glycoprotein</keyword>
<evidence type="ECO:0000256" key="21">
    <source>
        <dbReference type="SAM" id="Phobius"/>
    </source>
</evidence>
<feature type="compositionally biased region" description="Polar residues" evidence="20">
    <location>
        <begin position="284"/>
        <end position="295"/>
    </location>
</feature>